<gene>
    <name evidence="1" type="ordered locus">Anacy_3164</name>
</gene>
<dbReference type="PATRIC" id="fig|272123.3.peg.3451"/>
<evidence type="ECO:0000313" key="1">
    <source>
        <dbReference type="EMBL" id="AFZ58574.1"/>
    </source>
</evidence>
<dbReference type="SUPFAM" id="SSF159709">
    <property type="entry name" value="PhnH-like"/>
    <property type="match status" value="1"/>
</dbReference>
<dbReference type="AlphaFoldDB" id="K9ZII4"/>
<dbReference type="Gene3D" id="3.40.50.11310">
    <property type="entry name" value="Bacterial phosphonate metabolism protein PhnH"/>
    <property type="match status" value="1"/>
</dbReference>
<sequence>MNQITHLPGFPDPIHDSQKTFRALLDAHARPGTPYLITANLTIPQGLNSGCAAACLTLFDLDVQVWLQPSFEPQVKAWLLFHTGCRFTTQPEQADFAVIQNIDKFTELSNFNSGTPEKPETSTTLLIQLESFSAGRTVVLTAPGILKEQIISPQVPLHFWESWAKNHQSYPLGLDAFLFAKNSVIGLPRTTKSGNLE</sequence>
<dbReference type="HOGENOM" id="CLU_115317_1_0_3"/>
<dbReference type="OrthoDB" id="154477at2"/>
<dbReference type="GO" id="GO:0019634">
    <property type="term" value="P:organic phosphonate metabolic process"/>
    <property type="evidence" value="ECO:0007669"/>
    <property type="project" value="InterPro"/>
</dbReference>
<protein>
    <submittedName>
        <fullName evidence="1">Phosphonate C-P lyase system protein PhnH</fullName>
    </submittedName>
</protein>
<dbReference type="InterPro" id="IPR008772">
    <property type="entry name" value="Phosphonate_metab_PhnH"/>
</dbReference>
<dbReference type="STRING" id="272123.Anacy_3164"/>
<dbReference type="InterPro" id="IPR038058">
    <property type="entry name" value="PhnH-like_sp"/>
</dbReference>
<evidence type="ECO:0000313" key="2">
    <source>
        <dbReference type="Proteomes" id="UP000010474"/>
    </source>
</evidence>
<keyword evidence="2" id="KW-1185">Reference proteome</keyword>
<dbReference type="GO" id="GO:0016829">
    <property type="term" value="F:lyase activity"/>
    <property type="evidence" value="ECO:0007669"/>
    <property type="project" value="UniProtKB-KW"/>
</dbReference>
<reference evidence="2" key="1">
    <citation type="journal article" date="2013" name="Proc. Natl. Acad. Sci. U.S.A.">
        <title>Improving the coverage of the cyanobacterial phylum using diversity-driven genome sequencing.</title>
        <authorList>
            <person name="Shih P.M."/>
            <person name="Wu D."/>
            <person name="Latifi A."/>
            <person name="Axen S.D."/>
            <person name="Fewer D.P."/>
            <person name="Talla E."/>
            <person name="Calteau A."/>
            <person name="Cai F."/>
            <person name="Tandeau de Marsac N."/>
            <person name="Rippka R."/>
            <person name="Herdman M."/>
            <person name="Sivonen K."/>
            <person name="Coursin T."/>
            <person name="Laurent T."/>
            <person name="Goodwin L."/>
            <person name="Nolan M."/>
            <person name="Davenport K.W."/>
            <person name="Han C.S."/>
            <person name="Rubin E.M."/>
            <person name="Eisen J.A."/>
            <person name="Woyke T."/>
            <person name="Gugger M."/>
            <person name="Kerfeld C.A."/>
        </authorList>
    </citation>
    <scope>NUCLEOTIDE SEQUENCE [LARGE SCALE GENOMIC DNA]</scope>
    <source>
        <strain evidence="2">ATCC 27899 / PCC 7122</strain>
    </source>
</reference>
<keyword evidence="1" id="KW-0456">Lyase</keyword>
<dbReference type="PIRSF" id="PIRSF020680">
    <property type="entry name" value="PhnH"/>
    <property type="match status" value="1"/>
</dbReference>
<proteinExistence type="predicted"/>
<dbReference type="NCBIfam" id="TIGR03292">
    <property type="entry name" value="PhnH_redo"/>
    <property type="match status" value="1"/>
</dbReference>
<accession>K9ZII4</accession>
<dbReference type="Proteomes" id="UP000010474">
    <property type="component" value="Chromosome"/>
</dbReference>
<dbReference type="KEGG" id="acy:Anacy_3164"/>
<name>K9ZII4_ANACC</name>
<organism evidence="1 2">
    <name type="scientific">Anabaena cylindrica (strain ATCC 27899 / PCC 7122)</name>
    <dbReference type="NCBI Taxonomy" id="272123"/>
    <lineage>
        <taxon>Bacteria</taxon>
        <taxon>Bacillati</taxon>
        <taxon>Cyanobacteriota</taxon>
        <taxon>Cyanophyceae</taxon>
        <taxon>Nostocales</taxon>
        <taxon>Nostocaceae</taxon>
        <taxon>Anabaena</taxon>
    </lineage>
</organism>
<dbReference type="eggNOG" id="COG3625">
    <property type="taxonomic scope" value="Bacteria"/>
</dbReference>
<dbReference type="Pfam" id="PF05845">
    <property type="entry name" value="PhnH"/>
    <property type="match status" value="1"/>
</dbReference>
<dbReference type="RefSeq" id="WP_015215200.1">
    <property type="nucleotide sequence ID" value="NC_019771.1"/>
</dbReference>
<dbReference type="EMBL" id="CP003659">
    <property type="protein sequence ID" value="AFZ58574.1"/>
    <property type="molecule type" value="Genomic_DNA"/>
</dbReference>